<protein>
    <submittedName>
        <fullName evidence="1">Uncharacterized protein</fullName>
    </submittedName>
</protein>
<organism evidence="1 2">
    <name type="scientific">Cochliobolus carbonum (strain 26-R-13)</name>
    <name type="common">Maize leaf spot fungus</name>
    <name type="synonym">Bipolaris zeicola</name>
    <dbReference type="NCBI Taxonomy" id="930089"/>
    <lineage>
        <taxon>Eukaryota</taxon>
        <taxon>Fungi</taxon>
        <taxon>Dikarya</taxon>
        <taxon>Ascomycota</taxon>
        <taxon>Pezizomycotina</taxon>
        <taxon>Dothideomycetes</taxon>
        <taxon>Pleosporomycetidae</taxon>
        <taxon>Pleosporales</taxon>
        <taxon>Pleosporineae</taxon>
        <taxon>Pleosporaceae</taxon>
        <taxon>Bipolaris</taxon>
    </lineage>
</organism>
<dbReference type="GeneID" id="19146339"/>
<dbReference type="OrthoDB" id="3689125at2759"/>
<name>W6YIB8_COCC2</name>
<dbReference type="AlphaFoldDB" id="W6YIB8"/>
<dbReference type="Proteomes" id="UP000053841">
    <property type="component" value="Unassembled WGS sequence"/>
</dbReference>
<dbReference type="HOGENOM" id="CLU_1377895_0_0_1"/>
<sequence length="198" mass="21384">MRLAGWGKDFCIAHVASSEVMATRVRNVWGTVTMCPPPPPPRCAGIACDRGATMPIAGVRHADAGHWQLVRDHGGGSLVVASSNASPCRQRLSVHMWTLPRTGRMATAKSSVKEKFAKKHQIMEKRPTSRDVAVGRAGEAHQLRRSAGGTAVTTRPCAGRDREGCQCPCQCGSRTSTTARLTPVAEVYRLRRIPTSMV</sequence>
<evidence type="ECO:0000313" key="1">
    <source>
        <dbReference type="EMBL" id="EUC31081.1"/>
    </source>
</evidence>
<evidence type="ECO:0000313" key="2">
    <source>
        <dbReference type="Proteomes" id="UP000053841"/>
    </source>
</evidence>
<dbReference type="EMBL" id="KI964676">
    <property type="protein sequence ID" value="EUC31081.1"/>
    <property type="molecule type" value="Genomic_DNA"/>
</dbReference>
<keyword evidence="2" id="KW-1185">Reference proteome</keyword>
<gene>
    <name evidence="1" type="ORF">COCCADRAFT_28125</name>
</gene>
<proteinExistence type="predicted"/>
<accession>W6YIB8</accession>
<reference evidence="1 2" key="1">
    <citation type="journal article" date="2013" name="PLoS Genet.">
        <title>Comparative genome structure, secondary metabolite, and effector coding capacity across Cochliobolus pathogens.</title>
        <authorList>
            <person name="Condon B.J."/>
            <person name="Leng Y."/>
            <person name="Wu D."/>
            <person name="Bushley K.E."/>
            <person name="Ohm R.A."/>
            <person name="Otillar R."/>
            <person name="Martin J."/>
            <person name="Schackwitz W."/>
            <person name="Grimwood J."/>
            <person name="MohdZainudin N."/>
            <person name="Xue C."/>
            <person name="Wang R."/>
            <person name="Manning V.A."/>
            <person name="Dhillon B."/>
            <person name="Tu Z.J."/>
            <person name="Steffenson B.J."/>
            <person name="Salamov A."/>
            <person name="Sun H."/>
            <person name="Lowry S."/>
            <person name="LaButti K."/>
            <person name="Han J."/>
            <person name="Copeland A."/>
            <person name="Lindquist E."/>
            <person name="Barry K."/>
            <person name="Schmutz J."/>
            <person name="Baker S.E."/>
            <person name="Ciuffetti L.M."/>
            <person name="Grigoriev I.V."/>
            <person name="Zhong S."/>
            <person name="Turgeon B.G."/>
        </authorList>
    </citation>
    <scope>NUCLEOTIDE SEQUENCE [LARGE SCALE GENOMIC DNA]</scope>
    <source>
        <strain evidence="1 2">26-R-13</strain>
    </source>
</reference>
<dbReference type="RefSeq" id="XP_007714600.1">
    <property type="nucleotide sequence ID" value="XM_007716410.1"/>
</dbReference>
<dbReference type="KEGG" id="bze:COCCADRAFT_28125"/>